<dbReference type="InterPro" id="IPR050960">
    <property type="entry name" value="AB_hydrolase_4_sf"/>
</dbReference>
<evidence type="ECO:0000313" key="5">
    <source>
        <dbReference type="Proteomes" id="UP000297245"/>
    </source>
</evidence>
<dbReference type="Gene3D" id="3.40.50.1820">
    <property type="entry name" value="alpha/beta hydrolase"/>
    <property type="match status" value="1"/>
</dbReference>
<dbReference type="InterPro" id="IPR000073">
    <property type="entry name" value="AB_hydrolase_1"/>
</dbReference>
<gene>
    <name evidence="4" type="ORF">K435DRAFT_815825</name>
</gene>
<dbReference type="PANTHER" id="PTHR10794:SF63">
    <property type="entry name" value="ALPHA_BETA HYDROLASE 1, ISOFORM A"/>
    <property type="match status" value="1"/>
</dbReference>
<proteinExistence type="inferred from homology"/>
<dbReference type="GO" id="GO:0047372">
    <property type="term" value="F:monoacylglycerol lipase activity"/>
    <property type="evidence" value="ECO:0007669"/>
    <property type="project" value="TreeGrafter"/>
</dbReference>
<organism evidence="4 5">
    <name type="scientific">Dendrothele bispora (strain CBS 962.96)</name>
    <dbReference type="NCBI Taxonomy" id="1314807"/>
    <lineage>
        <taxon>Eukaryota</taxon>
        <taxon>Fungi</taxon>
        <taxon>Dikarya</taxon>
        <taxon>Basidiomycota</taxon>
        <taxon>Agaricomycotina</taxon>
        <taxon>Agaricomycetes</taxon>
        <taxon>Agaricomycetidae</taxon>
        <taxon>Agaricales</taxon>
        <taxon>Agaricales incertae sedis</taxon>
        <taxon>Dendrothele</taxon>
    </lineage>
</organism>
<dbReference type="SUPFAM" id="SSF53474">
    <property type="entry name" value="alpha/beta-Hydrolases"/>
    <property type="match status" value="1"/>
</dbReference>
<evidence type="ECO:0000256" key="1">
    <source>
        <dbReference type="ARBA" id="ARBA00010884"/>
    </source>
</evidence>
<dbReference type="EMBL" id="ML179041">
    <property type="protein sequence ID" value="THV06770.1"/>
    <property type="molecule type" value="Genomic_DNA"/>
</dbReference>
<reference evidence="4 5" key="1">
    <citation type="journal article" date="2019" name="Nat. Ecol. Evol.">
        <title>Megaphylogeny resolves global patterns of mushroom evolution.</title>
        <authorList>
            <person name="Varga T."/>
            <person name="Krizsan K."/>
            <person name="Foldi C."/>
            <person name="Dima B."/>
            <person name="Sanchez-Garcia M."/>
            <person name="Sanchez-Ramirez S."/>
            <person name="Szollosi G.J."/>
            <person name="Szarkandi J.G."/>
            <person name="Papp V."/>
            <person name="Albert L."/>
            <person name="Andreopoulos W."/>
            <person name="Angelini C."/>
            <person name="Antonin V."/>
            <person name="Barry K.W."/>
            <person name="Bougher N.L."/>
            <person name="Buchanan P."/>
            <person name="Buyck B."/>
            <person name="Bense V."/>
            <person name="Catcheside P."/>
            <person name="Chovatia M."/>
            <person name="Cooper J."/>
            <person name="Damon W."/>
            <person name="Desjardin D."/>
            <person name="Finy P."/>
            <person name="Geml J."/>
            <person name="Haridas S."/>
            <person name="Hughes K."/>
            <person name="Justo A."/>
            <person name="Karasinski D."/>
            <person name="Kautmanova I."/>
            <person name="Kiss B."/>
            <person name="Kocsube S."/>
            <person name="Kotiranta H."/>
            <person name="LaButti K.M."/>
            <person name="Lechner B.E."/>
            <person name="Liimatainen K."/>
            <person name="Lipzen A."/>
            <person name="Lukacs Z."/>
            <person name="Mihaltcheva S."/>
            <person name="Morgado L.N."/>
            <person name="Niskanen T."/>
            <person name="Noordeloos M.E."/>
            <person name="Ohm R.A."/>
            <person name="Ortiz-Santana B."/>
            <person name="Ovrebo C."/>
            <person name="Racz N."/>
            <person name="Riley R."/>
            <person name="Savchenko A."/>
            <person name="Shiryaev A."/>
            <person name="Soop K."/>
            <person name="Spirin V."/>
            <person name="Szebenyi C."/>
            <person name="Tomsovsky M."/>
            <person name="Tulloss R.E."/>
            <person name="Uehling J."/>
            <person name="Grigoriev I.V."/>
            <person name="Vagvolgyi C."/>
            <person name="Papp T."/>
            <person name="Martin F.M."/>
            <person name="Miettinen O."/>
            <person name="Hibbett D.S."/>
            <person name="Nagy L.G."/>
        </authorList>
    </citation>
    <scope>NUCLEOTIDE SEQUENCE [LARGE SCALE GENOMIC DNA]</scope>
    <source>
        <strain evidence="4 5">CBS 962.96</strain>
    </source>
</reference>
<dbReference type="OrthoDB" id="5954035at2759"/>
<dbReference type="PANTHER" id="PTHR10794">
    <property type="entry name" value="ABHYDROLASE DOMAIN-CONTAINING PROTEIN"/>
    <property type="match status" value="1"/>
</dbReference>
<comment type="similarity">
    <text evidence="1">Belongs to the AB hydrolase superfamily. AB hydrolase 4 family.</text>
</comment>
<feature type="active site" description="Charge relay system" evidence="2">
    <location>
        <position position="202"/>
    </location>
</feature>
<dbReference type="GO" id="GO:0008126">
    <property type="term" value="F:acetylesterase activity"/>
    <property type="evidence" value="ECO:0007669"/>
    <property type="project" value="TreeGrafter"/>
</dbReference>
<dbReference type="Proteomes" id="UP000297245">
    <property type="component" value="Unassembled WGS sequence"/>
</dbReference>
<dbReference type="InterPro" id="IPR029058">
    <property type="entry name" value="AB_hydrolase_fold"/>
</dbReference>
<dbReference type="PIRSF" id="PIRSF005211">
    <property type="entry name" value="Ab_hydro_YheT"/>
    <property type="match status" value="1"/>
</dbReference>
<feature type="active site" description="Charge relay system" evidence="2">
    <location>
        <position position="370"/>
    </location>
</feature>
<evidence type="ECO:0000259" key="3">
    <source>
        <dbReference type="Pfam" id="PF00561"/>
    </source>
</evidence>
<feature type="domain" description="AB hydrolase-1" evidence="3">
    <location>
        <begin position="116"/>
        <end position="348"/>
    </location>
</feature>
<evidence type="ECO:0000313" key="4">
    <source>
        <dbReference type="EMBL" id="THV06770.1"/>
    </source>
</evidence>
<dbReference type="AlphaFoldDB" id="A0A4S8MU65"/>
<dbReference type="GO" id="GO:0051792">
    <property type="term" value="P:medium-chain fatty acid biosynthetic process"/>
    <property type="evidence" value="ECO:0007669"/>
    <property type="project" value="TreeGrafter"/>
</dbReference>
<dbReference type="InterPro" id="IPR012020">
    <property type="entry name" value="ABHD4"/>
</dbReference>
<keyword evidence="5" id="KW-1185">Reference proteome</keyword>
<dbReference type="GO" id="GO:0051793">
    <property type="term" value="P:medium-chain fatty acid catabolic process"/>
    <property type="evidence" value="ECO:0007669"/>
    <property type="project" value="TreeGrafter"/>
</dbReference>
<feature type="active site" description="Charge relay system" evidence="2">
    <location>
        <position position="344"/>
    </location>
</feature>
<accession>A0A4S8MU65</accession>
<evidence type="ECO:0000256" key="2">
    <source>
        <dbReference type="PIRSR" id="PIRSR005211-1"/>
    </source>
</evidence>
<sequence>MGPFNCFSTPRPPIVHFASKTSHLQVRAQQDSESQQTKTASLRHLVSTKCPSLFTPYEPAWWLKNGHLQTMFSVFNDLSQVDPMWYRRQLLELVDGGTLGLDFAPIDDSVLREDTPIIVVQHGLTGGSYEPYLKAIVARAIEPPERGGLGYRVVVVHFRGCGGVPMSTPRFYSAGGTDDIRQALIYISHKYPNAPLLGLGFSLGANIMTRYIAEEGEKSRLCAGCTLACPWDLDANDRLMTSSWTGQKIYGPALGGNLVALIKRHHKVMVLDDPTHAVAQVVPTLLAVKDITLHKYDDTFARLVAGPPPLFPLPSAEAYYKAMSSHDSVKNIRVPYLSINAADDPVVRHVPLDGGENPLVVMALTAYGGHLGWFKDGGGKDRWTTKPVLEWLRMVGDVIERLPLAPVKIYVDIEGFLREESAGEGLGCREKEGGGLINGNGGEDGVFRGL</sequence>
<protein>
    <submittedName>
        <fullName evidence="4">AB-hydrolase YheT</fullName>
    </submittedName>
</protein>
<name>A0A4S8MU65_DENBC</name>
<keyword evidence="4" id="KW-0378">Hydrolase</keyword>
<dbReference type="Pfam" id="PF00561">
    <property type="entry name" value="Abhydrolase_1"/>
    <property type="match status" value="1"/>
</dbReference>